<feature type="domain" description="VanZ-like" evidence="2">
    <location>
        <begin position="35"/>
        <end position="124"/>
    </location>
</feature>
<sequence length="134" mass="15175">MENQCRWLGSVIALLFFGFILWVIYLANTGQSSVFFGLVRQVPYGDKVGHFMLFGLLTLLANWGLRFRKVNLGSIPMLLGTFLVVLFVLVEEISQAWLPSRTLDWRDLLADAAGIGLFHGLSWWLAAKKQKNSQ</sequence>
<evidence type="ECO:0000313" key="4">
    <source>
        <dbReference type="Proteomes" id="UP000501602"/>
    </source>
</evidence>
<organism evidence="3 4">
    <name type="scientific">Ferrimonas lipolytica</name>
    <dbReference type="NCBI Taxonomy" id="2724191"/>
    <lineage>
        <taxon>Bacteria</taxon>
        <taxon>Pseudomonadati</taxon>
        <taxon>Pseudomonadota</taxon>
        <taxon>Gammaproteobacteria</taxon>
        <taxon>Alteromonadales</taxon>
        <taxon>Ferrimonadaceae</taxon>
        <taxon>Ferrimonas</taxon>
    </lineage>
</organism>
<dbReference type="PANTHER" id="PTHR28008:SF1">
    <property type="entry name" value="DOMAIN PROTEIN, PUTATIVE (AFU_ORTHOLOGUE AFUA_3G10980)-RELATED"/>
    <property type="match status" value="1"/>
</dbReference>
<gene>
    <name evidence="3" type="primary">vanZ</name>
    <name evidence="3" type="ORF">HER31_07485</name>
</gene>
<keyword evidence="1" id="KW-0472">Membrane</keyword>
<dbReference type="AlphaFoldDB" id="A0A6H1UII2"/>
<dbReference type="EMBL" id="CP051180">
    <property type="protein sequence ID" value="QIZ78844.1"/>
    <property type="molecule type" value="Genomic_DNA"/>
</dbReference>
<feature type="transmembrane region" description="Helical" evidence="1">
    <location>
        <begin position="7"/>
        <end position="28"/>
    </location>
</feature>
<feature type="transmembrane region" description="Helical" evidence="1">
    <location>
        <begin position="109"/>
        <end position="127"/>
    </location>
</feature>
<proteinExistence type="predicted"/>
<evidence type="ECO:0000256" key="1">
    <source>
        <dbReference type="SAM" id="Phobius"/>
    </source>
</evidence>
<dbReference type="InterPro" id="IPR006976">
    <property type="entry name" value="VanZ-like"/>
</dbReference>
<keyword evidence="1" id="KW-0812">Transmembrane</keyword>
<protein>
    <submittedName>
        <fullName evidence="3">VanZ family protein</fullName>
    </submittedName>
</protein>
<accession>A0A6H1UII2</accession>
<feature type="transmembrane region" description="Helical" evidence="1">
    <location>
        <begin position="72"/>
        <end position="89"/>
    </location>
</feature>
<keyword evidence="1" id="KW-1133">Transmembrane helix</keyword>
<name>A0A6H1UII2_9GAMM</name>
<keyword evidence="4" id="KW-1185">Reference proteome</keyword>
<dbReference type="Pfam" id="PF04892">
    <property type="entry name" value="VanZ"/>
    <property type="match status" value="1"/>
</dbReference>
<reference evidence="3 4" key="1">
    <citation type="submission" date="2020-04" db="EMBL/GenBank/DDBJ databases">
        <title>Ferrimonas sp. S7 isolated from sea water.</title>
        <authorList>
            <person name="Bae S.S."/>
            <person name="Baek K."/>
        </authorList>
    </citation>
    <scope>NUCLEOTIDE SEQUENCE [LARGE SCALE GENOMIC DNA]</scope>
    <source>
        <strain evidence="3 4">S7</strain>
    </source>
</reference>
<dbReference type="PANTHER" id="PTHR28008">
    <property type="entry name" value="DOMAIN PROTEIN, PUTATIVE (AFU_ORTHOLOGUE AFUA_3G10980)-RELATED"/>
    <property type="match status" value="1"/>
</dbReference>
<feature type="transmembrane region" description="Helical" evidence="1">
    <location>
        <begin position="48"/>
        <end position="65"/>
    </location>
</feature>
<dbReference type="NCBIfam" id="NF037970">
    <property type="entry name" value="vanZ_1"/>
    <property type="match status" value="1"/>
</dbReference>
<dbReference type="Proteomes" id="UP000501602">
    <property type="component" value="Chromosome"/>
</dbReference>
<evidence type="ECO:0000259" key="2">
    <source>
        <dbReference type="Pfam" id="PF04892"/>
    </source>
</evidence>
<evidence type="ECO:0000313" key="3">
    <source>
        <dbReference type="EMBL" id="QIZ78844.1"/>
    </source>
</evidence>
<dbReference type="KEGG" id="fes:HER31_07485"/>